<keyword evidence="2" id="KW-1185">Reference proteome</keyword>
<reference evidence="1 2" key="1">
    <citation type="journal article" date="2023" name="Plant Dis.">
        <title>First Report of Diplodia intermedia Causing Canker and Dieback Diseases on Apple Trees in Canada.</title>
        <authorList>
            <person name="Ellouze W."/>
            <person name="Ilyukhin E."/>
            <person name="Sulman M."/>
            <person name="Ali S."/>
        </authorList>
    </citation>
    <scope>NUCLEOTIDE SEQUENCE [LARGE SCALE GENOMIC DNA]</scope>
    <source>
        <strain evidence="1 2">M45-28</strain>
    </source>
</reference>
<evidence type="ECO:0000313" key="2">
    <source>
        <dbReference type="Proteomes" id="UP001521184"/>
    </source>
</evidence>
<dbReference type="Proteomes" id="UP001521184">
    <property type="component" value="Unassembled WGS sequence"/>
</dbReference>
<sequence length="404" mass="46816">MASSPSPAVRVTNYPHTSVKIAPEPDLTVRVYEYQDVYAPHGQLPPIKCVTDYAVSKAVLRANSELFNKMLGGGWKESTAKPLELKKNDWIMNLAMEIWFRVFHGVPMTDECYNADIAVAWSIARAGHMWFPAEKQRENLIKWFKNWYQKWAEKNVKGKDLGGNTIFRDYKLAQVILYPCWVFDHAPGFAAATKWLVYNSISHITESNPTKHRKLHLPAPVIQQLNAARGRLKGLMHDRLWKPIEAPLGEAECECKEKTLFLYQKALLVINVWPLERTFSKTSVAGLLTRLRTFEYKTEHEPCDDCSISCKYVVSHTVESVSKHFDGLCLFCMAKSAKESPDGEDWYYWHHDCIKDWDKDCRRGGVRHGEPTWYHSYMGAARYKDVRETWYRERRDAPPSKYKS</sequence>
<accession>A0ABR3TVM2</accession>
<organism evidence="1 2">
    <name type="scientific">Diplodia intermedia</name>
    <dbReference type="NCBI Taxonomy" id="856260"/>
    <lineage>
        <taxon>Eukaryota</taxon>
        <taxon>Fungi</taxon>
        <taxon>Dikarya</taxon>
        <taxon>Ascomycota</taxon>
        <taxon>Pezizomycotina</taxon>
        <taxon>Dothideomycetes</taxon>
        <taxon>Dothideomycetes incertae sedis</taxon>
        <taxon>Botryosphaeriales</taxon>
        <taxon>Botryosphaeriaceae</taxon>
        <taxon>Diplodia</taxon>
    </lineage>
</organism>
<evidence type="ECO:0000313" key="1">
    <source>
        <dbReference type="EMBL" id="KAL1645206.1"/>
    </source>
</evidence>
<evidence type="ECO:0008006" key="3">
    <source>
        <dbReference type="Google" id="ProtNLM"/>
    </source>
</evidence>
<name>A0ABR3TVM2_9PEZI</name>
<proteinExistence type="predicted"/>
<comment type="caution">
    <text evidence="1">The sequence shown here is derived from an EMBL/GenBank/DDBJ whole genome shotgun (WGS) entry which is preliminary data.</text>
</comment>
<protein>
    <recommendedName>
        <fullName evidence="3">BTB domain-containing protein</fullName>
    </recommendedName>
</protein>
<dbReference type="EMBL" id="JAKEKT020000020">
    <property type="protein sequence ID" value="KAL1645206.1"/>
    <property type="molecule type" value="Genomic_DNA"/>
</dbReference>
<gene>
    <name evidence="1" type="ORF">SLS58_003913</name>
</gene>